<reference evidence="1" key="1">
    <citation type="submission" date="2024-02" db="EMBL/GenBank/DDBJ databases">
        <authorList>
            <consortium name="Clinical and Environmental Microbiology Branch: Whole genome sequencing antimicrobial resistance pathogens in the healthcare setting"/>
        </authorList>
    </citation>
    <scope>NUCLEOTIDE SEQUENCE</scope>
    <source>
        <strain evidence="1">2021GO-0154</strain>
    </source>
</reference>
<organism evidence="1">
    <name type="scientific">Providencia stuartii</name>
    <dbReference type="NCBI Taxonomy" id="588"/>
    <lineage>
        <taxon>Bacteria</taxon>
        <taxon>Pseudomonadati</taxon>
        <taxon>Pseudomonadota</taxon>
        <taxon>Gammaproteobacteria</taxon>
        <taxon>Enterobacterales</taxon>
        <taxon>Morganellaceae</taxon>
        <taxon>Providencia</taxon>
    </lineage>
</organism>
<protein>
    <submittedName>
        <fullName evidence="1">Uncharacterized protein</fullName>
    </submittedName>
</protein>
<sequence>MNTTKLLLLALNCIRENRAPSYVEQSRIYVFYRTEICNKNISIDEFMLDLNLNLIEEPRQKPVIDLIYTYICKSEEKKHAQSRRTIERR</sequence>
<gene>
    <name evidence="1" type="ORF">RG298_003417</name>
</gene>
<proteinExistence type="predicted"/>
<name>A0AAI9DBC4_PROST</name>
<dbReference type="AlphaFoldDB" id="A0AAI9DBC4"/>
<dbReference type="EMBL" id="ABMABF030000012">
    <property type="protein sequence ID" value="EMJ5135657.1"/>
    <property type="molecule type" value="Genomic_DNA"/>
</dbReference>
<accession>A0AAI9DBC4</accession>
<comment type="caution">
    <text evidence="1">The sequence shown here is derived from an EMBL/GenBank/DDBJ whole genome shotgun (WGS) entry which is preliminary data.</text>
</comment>
<evidence type="ECO:0000313" key="1">
    <source>
        <dbReference type="EMBL" id="EMJ5135657.1"/>
    </source>
</evidence>